<dbReference type="SUPFAM" id="SSF53098">
    <property type="entry name" value="Ribonuclease H-like"/>
    <property type="match status" value="1"/>
</dbReference>
<feature type="non-terminal residue" evidence="1">
    <location>
        <position position="172"/>
    </location>
</feature>
<dbReference type="AlphaFoldDB" id="A0A1J1ITF6"/>
<dbReference type="InterPro" id="IPR012337">
    <property type="entry name" value="RNaseH-like_sf"/>
</dbReference>
<keyword evidence="2" id="KW-1185">Reference proteome</keyword>
<name>A0A1J1ITF6_9DIPT</name>
<evidence type="ECO:0000313" key="1">
    <source>
        <dbReference type="EMBL" id="CRL02390.1"/>
    </source>
</evidence>
<dbReference type="Proteomes" id="UP000183832">
    <property type="component" value="Unassembled WGS sequence"/>
</dbReference>
<proteinExistence type="predicted"/>
<sequence length="172" mass="19675">MIGTKIYCFMNYLKKKICKALENKEVTAVCPILLWIKLFNMPKARKSWVWRHFEAETDRDARFSLTLDEWTDLTGRRYLHVNLHDLEGTYNLGIIPVPTGHCTADVISQLVTSKLEEVGLSLTKHIVSSTTDGAKVMLKYGRITHIGFQACINHGIHLAVTDVLYKKKKKQT</sequence>
<reference evidence="1 2" key="1">
    <citation type="submission" date="2015-04" db="EMBL/GenBank/DDBJ databases">
        <authorList>
            <person name="Syromyatnikov M.Y."/>
            <person name="Popov V.N."/>
        </authorList>
    </citation>
    <scope>NUCLEOTIDE SEQUENCE [LARGE SCALE GENOMIC DNA]</scope>
</reference>
<organism evidence="1 2">
    <name type="scientific">Clunio marinus</name>
    <dbReference type="NCBI Taxonomy" id="568069"/>
    <lineage>
        <taxon>Eukaryota</taxon>
        <taxon>Metazoa</taxon>
        <taxon>Ecdysozoa</taxon>
        <taxon>Arthropoda</taxon>
        <taxon>Hexapoda</taxon>
        <taxon>Insecta</taxon>
        <taxon>Pterygota</taxon>
        <taxon>Neoptera</taxon>
        <taxon>Endopterygota</taxon>
        <taxon>Diptera</taxon>
        <taxon>Nematocera</taxon>
        <taxon>Chironomoidea</taxon>
        <taxon>Chironomidae</taxon>
        <taxon>Clunio</taxon>
    </lineage>
</organism>
<protein>
    <submittedName>
        <fullName evidence="1">CLUMA_CG015396, isoform A</fullName>
    </submittedName>
</protein>
<gene>
    <name evidence="1" type="ORF">CLUMA_CG015396</name>
</gene>
<dbReference type="OrthoDB" id="8053861at2759"/>
<evidence type="ECO:0000313" key="2">
    <source>
        <dbReference type="Proteomes" id="UP000183832"/>
    </source>
</evidence>
<accession>A0A1J1ITF6</accession>
<dbReference type="EMBL" id="CVRI01000057">
    <property type="protein sequence ID" value="CRL02390.1"/>
    <property type="molecule type" value="Genomic_DNA"/>
</dbReference>
<dbReference type="STRING" id="568069.A0A1J1ITF6"/>